<organism evidence="5">
    <name type="scientific">Aureococcus anophagefferens</name>
    <name type="common">Harmful bloom alga</name>
    <dbReference type="NCBI Taxonomy" id="44056"/>
    <lineage>
        <taxon>Eukaryota</taxon>
        <taxon>Sar</taxon>
        <taxon>Stramenopiles</taxon>
        <taxon>Ochrophyta</taxon>
        <taxon>Pelagophyceae</taxon>
        <taxon>Pelagomonadales</taxon>
        <taxon>Pelagomonadaceae</taxon>
        <taxon>Aureococcus</taxon>
    </lineage>
</organism>
<dbReference type="Pfam" id="PF05721">
    <property type="entry name" value="PhyH"/>
    <property type="match status" value="1"/>
</dbReference>
<protein>
    <recommendedName>
        <fullName evidence="6">Phytanoyl-CoA dioxygenase</fullName>
    </recommendedName>
</protein>
<accession>F0YJT5</accession>
<feature type="non-terminal residue" evidence="4">
    <location>
        <position position="235"/>
    </location>
</feature>
<proteinExistence type="predicted"/>
<evidence type="ECO:0000256" key="3">
    <source>
        <dbReference type="ARBA" id="ARBA00023004"/>
    </source>
</evidence>
<dbReference type="EMBL" id="GL833149">
    <property type="protein sequence ID" value="EGB04558.1"/>
    <property type="molecule type" value="Genomic_DNA"/>
</dbReference>
<dbReference type="PANTHER" id="PTHR20883:SF15">
    <property type="entry name" value="PHYTANOYL-COA DIOXYGENASE DOMAIN-CONTAINING PROTEIN 1"/>
    <property type="match status" value="1"/>
</dbReference>
<dbReference type="OMA" id="GHNGDYW"/>
<dbReference type="Gene3D" id="2.60.120.620">
    <property type="entry name" value="q2cbj1_9rhob like domain"/>
    <property type="match status" value="1"/>
</dbReference>
<evidence type="ECO:0000256" key="1">
    <source>
        <dbReference type="ARBA" id="ARBA00001962"/>
    </source>
</evidence>
<keyword evidence="5" id="KW-1185">Reference proteome</keyword>
<evidence type="ECO:0000256" key="2">
    <source>
        <dbReference type="ARBA" id="ARBA00022723"/>
    </source>
</evidence>
<dbReference type="InParanoid" id="F0YJT5"/>
<keyword evidence="3" id="KW-0408">Iron</keyword>
<dbReference type="GO" id="GO:0046872">
    <property type="term" value="F:metal ion binding"/>
    <property type="evidence" value="ECO:0007669"/>
    <property type="project" value="UniProtKB-KW"/>
</dbReference>
<evidence type="ECO:0000313" key="5">
    <source>
        <dbReference type="Proteomes" id="UP000002729"/>
    </source>
</evidence>
<evidence type="ECO:0008006" key="6">
    <source>
        <dbReference type="Google" id="ProtNLM"/>
    </source>
</evidence>
<keyword evidence="2" id="KW-0479">Metal-binding</keyword>
<dbReference type="PANTHER" id="PTHR20883">
    <property type="entry name" value="PHYTANOYL-COA DIOXYGENASE DOMAIN CONTAINING 1"/>
    <property type="match status" value="1"/>
</dbReference>
<dbReference type="GeneID" id="20218304"/>
<dbReference type="eggNOG" id="ENOG502S7ZW">
    <property type="taxonomic scope" value="Eukaryota"/>
</dbReference>
<gene>
    <name evidence="4" type="ORF">AURANDRAFT_13619</name>
</gene>
<evidence type="ECO:0000313" key="4">
    <source>
        <dbReference type="EMBL" id="EGB04558.1"/>
    </source>
</evidence>
<dbReference type="InterPro" id="IPR008775">
    <property type="entry name" value="Phytyl_CoA_dOase-like"/>
</dbReference>
<dbReference type="OrthoDB" id="445007at2759"/>
<comment type="cofactor">
    <cofactor evidence="1">
        <name>Fe cation</name>
        <dbReference type="ChEBI" id="CHEBI:24875"/>
    </cofactor>
</comment>
<dbReference type="AlphaFoldDB" id="F0YJT5"/>
<feature type="non-terminal residue" evidence="4">
    <location>
        <position position="1"/>
    </location>
</feature>
<dbReference type="SUPFAM" id="SSF51197">
    <property type="entry name" value="Clavaminate synthase-like"/>
    <property type="match status" value="1"/>
</dbReference>
<dbReference type="KEGG" id="aaf:AURANDRAFT_13619"/>
<dbReference type="RefSeq" id="XP_009040665.1">
    <property type="nucleotide sequence ID" value="XM_009042417.1"/>
</dbReference>
<sequence length="235" mass="25774">ERDGAVIVEDMLSPETLAKLRDETEASFRATAPGTAADDADVAEFWGGNTKRFTRLAARSRTFLDRVLVHPLLLRVADAELLPHCAQYWMNTGQMMCIGPGSRAQWLHRDAENWGHFCDGPKSIPVTVSCMFAVTDFKAETGATRVAPGSHGWRDFRTEARPDQILQAEMKSGSGLIYSGKVVHSGGANATADERHGLHLSFCSGWLTPEEAGCVGFPLERAKDLTPTQRRLLGY</sequence>
<name>F0YJT5_AURAN</name>
<reference evidence="4 5" key="1">
    <citation type="journal article" date="2011" name="Proc. Natl. Acad. Sci. U.S.A.">
        <title>Niche of harmful alga Aureococcus anophagefferens revealed through ecogenomics.</title>
        <authorList>
            <person name="Gobler C.J."/>
            <person name="Berry D.L."/>
            <person name="Dyhrman S.T."/>
            <person name="Wilhelm S.W."/>
            <person name="Salamov A."/>
            <person name="Lobanov A.V."/>
            <person name="Zhang Y."/>
            <person name="Collier J.L."/>
            <person name="Wurch L.L."/>
            <person name="Kustka A.B."/>
            <person name="Dill B.D."/>
            <person name="Shah M."/>
            <person name="VerBerkmoes N.C."/>
            <person name="Kuo A."/>
            <person name="Terry A."/>
            <person name="Pangilinan J."/>
            <person name="Lindquist E.A."/>
            <person name="Lucas S."/>
            <person name="Paulsen I.T."/>
            <person name="Hattenrath-Lehmann T.K."/>
            <person name="Talmage S.C."/>
            <person name="Walker E.A."/>
            <person name="Koch F."/>
            <person name="Burson A.M."/>
            <person name="Marcoval M.A."/>
            <person name="Tang Y.Z."/>
            <person name="Lecleir G.R."/>
            <person name="Coyne K.J."/>
            <person name="Berg G.M."/>
            <person name="Bertrand E.M."/>
            <person name="Saito M.A."/>
            <person name="Gladyshev V.N."/>
            <person name="Grigoriev I.V."/>
        </authorList>
    </citation>
    <scope>NUCLEOTIDE SEQUENCE [LARGE SCALE GENOMIC DNA]</scope>
    <source>
        <strain evidence="5">CCMP 1984</strain>
    </source>
</reference>
<dbReference type="Proteomes" id="UP000002729">
    <property type="component" value="Unassembled WGS sequence"/>
</dbReference>